<reference evidence="1" key="1">
    <citation type="submission" date="2024-12" db="EMBL/GenBank/DDBJ databases">
        <title>Comparative genomics and development of molecular markers within Purpureocillium lilacinum and among Purpureocillium species.</title>
        <authorList>
            <person name="Yeh Z.-Y."/>
            <person name="Ni N.-T."/>
            <person name="Lo P.-H."/>
            <person name="Mushyakhwo K."/>
            <person name="Lin C.-F."/>
            <person name="Nai Y.-S."/>
        </authorList>
    </citation>
    <scope>NUCLEOTIDE SEQUENCE</scope>
    <source>
        <strain evidence="1">NCHU-NPUST-175</strain>
    </source>
</reference>
<dbReference type="Proteomes" id="UP001638806">
    <property type="component" value="Unassembled WGS sequence"/>
</dbReference>
<gene>
    <name evidence="1" type="ORF">ACCO45_005819</name>
</gene>
<dbReference type="EMBL" id="JBGNUJ010000004">
    <property type="protein sequence ID" value="KAL3960702.1"/>
    <property type="molecule type" value="Genomic_DNA"/>
</dbReference>
<evidence type="ECO:0000313" key="1">
    <source>
        <dbReference type="EMBL" id="KAL3960702.1"/>
    </source>
</evidence>
<organism evidence="1 2">
    <name type="scientific">Purpureocillium lilacinum</name>
    <name type="common">Paecilomyces lilacinus</name>
    <dbReference type="NCBI Taxonomy" id="33203"/>
    <lineage>
        <taxon>Eukaryota</taxon>
        <taxon>Fungi</taxon>
        <taxon>Dikarya</taxon>
        <taxon>Ascomycota</taxon>
        <taxon>Pezizomycotina</taxon>
        <taxon>Sordariomycetes</taxon>
        <taxon>Hypocreomycetidae</taxon>
        <taxon>Hypocreales</taxon>
        <taxon>Ophiocordycipitaceae</taxon>
        <taxon>Purpureocillium</taxon>
    </lineage>
</organism>
<proteinExistence type="predicted"/>
<keyword evidence="2" id="KW-1185">Reference proteome</keyword>
<protein>
    <submittedName>
        <fullName evidence="1">Uncharacterized protein</fullName>
    </submittedName>
</protein>
<accession>A0ACC4DXB6</accession>
<comment type="caution">
    <text evidence="1">The sequence shown here is derived from an EMBL/GenBank/DDBJ whole genome shotgun (WGS) entry which is preliminary data.</text>
</comment>
<name>A0ACC4DXB6_PURLI</name>
<evidence type="ECO:0000313" key="2">
    <source>
        <dbReference type="Proteomes" id="UP001638806"/>
    </source>
</evidence>
<sequence>MYQAHAALAAAAAPLRTAKKADRLEPGAPSRPNGPGQAKPTSYDCRPLLQRSSSRLTVSRAQCPLPHGGCGDGRSLSRDDGTEDERGDRTPRQHTRPARGRRLVAGGPSCPSATEPALREEAQLIA</sequence>